<dbReference type="RefSeq" id="WP_218139143.1">
    <property type="nucleotide sequence ID" value="NZ_FNXG01000008.1"/>
</dbReference>
<evidence type="ECO:0000313" key="2">
    <source>
        <dbReference type="EMBL" id="SEI11948.1"/>
    </source>
</evidence>
<dbReference type="InterPro" id="IPR029045">
    <property type="entry name" value="ClpP/crotonase-like_dom_sf"/>
</dbReference>
<dbReference type="Proteomes" id="UP000199125">
    <property type="component" value="Unassembled WGS sequence"/>
</dbReference>
<proteinExistence type="inferred from homology"/>
<comment type="similarity">
    <text evidence="1">Belongs to the enoyl-CoA hydratase/isomerase family.</text>
</comment>
<dbReference type="STRING" id="65735.SAMN04488075_3041"/>
<dbReference type="SUPFAM" id="SSF52096">
    <property type="entry name" value="ClpP/crotonase"/>
    <property type="match status" value="1"/>
</dbReference>
<gene>
    <name evidence="2" type="ORF">SAMN04488075_3041</name>
</gene>
<accession>A0A1H6NMK2</accession>
<dbReference type="GO" id="GO:0003824">
    <property type="term" value="F:catalytic activity"/>
    <property type="evidence" value="ECO:0007669"/>
    <property type="project" value="UniProtKB-ARBA"/>
</dbReference>
<dbReference type="PANTHER" id="PTHR43802">
    <property type="entry name" value="ENOYL-COA HYDRATASE"/>
    <property type="match status" value="1"/>
</dbReference>
<dbReference type="Gene3D" id="3.90.226.10">
    <property type="entry name" value="2-enoyl-CoA Hydratase, Chain A, domain 1"/>
    <property type="match status" value="1"/>
</dbReference>
<sequence length="253" mass="26395">MPISELLTEVSDEGWAVLRLNRPERLNTLSVSLRKALIAEVARLEADPAVRVLILTGTGRAFSAGLEVSEWGSAGAAAAGAWKHDPVAALRGFSGLVIGAINGLCVTGGLELALACDLLIAAKGARFADTHSRVGLLPGWGGSVRLAERVGLARAMELALTARFLSDQEALDWGLINHLVPPETLLPTALDLAAQSLAAPPGGVEAYKELLRKGAGVSFDGALEIERETAIAVNSRVSAAEIQMRIAALRGRG</sequence>
<evidence type="ECO:0000256" key="1">
    <source>
        <dbReference type="ARBA" id="ARBA00005254"/>
    </source>
</evidence>
<name>A0A1H6NMK2_9RHOB</name>
<protein>
    <submittedName>
        <fullName evidence="2">Enoyl-CoA hydratase</fullName>
    </submittedName>
</protein>
<organism evidence="2 3">
    <name type="scientific">Paracoccus alkenifer</name>
    <dbReference type="NCBI Taxonomy" id="65735"/>
    <lineage>
        <taxon>Bacteria</taxon>
        <taxon>Pseudomonadati</taxon>
        <taxon>Pseudomonadota</taxon>
        <taxon>Alphaproteobacteria</taxon>
        <taxon>Rhodobacterales</taxon>
        <taxon>Paracoccaceae</taxon>
        <taxon>Paracoccus</taxon>
    </lineage>
</organism>
<dbReference type="AlphaFoldDB" id="A0A1H6NMK2"/>
<dbReference type="EMBL" id="FNXG01000008">
    <property type="protein sequence ID" value="SEI11948.1"/>
    <property type="molecule type" value="Genomic_DNA"/>
</dbReference>
<evidence type="ECO:0000313" key="3">
    <source>
        <dbReference type="Proteomes" id="UP000199125"/>
    </source>
</evidence>
<reference evidence="3" key="1">
    <citation type="submission" date="2016-10" db="EMBL/GenBank/DDBJ databases">
        <authorList>
            <person name="Varghese N."/>
            <person name="Submissions S."/>
        </authorList>
    </citation>
    <scope>NUCLEOTIDE SEQUENCE [LARGE SCALE GENOMIC DNA]</scope>
    <source>
        <strain evidence="3">DSM 11593</strain>
    </source>
</reference>
<dbReference type="CDD" id="cd06558">
    <property type="entry name" value="crotonase-like"/>
    <property type="match status" value="1"/>
</dbReference>
<dbReference type="PANTHER" id="PTHR43802:SF1">
    <property type="entry name" value="IP11341P-RELATED"/>
    <property type="match status" value="1"/>
</dbReference>
<keyword evidence="3" id="KW-1185">Reference proteome</keyword>
<dbReference type="InterPro" id="IPR001753">
    <property type="entry name" value="Enoyl-CoA_hydra/iso"/>
</dbReference>
<dbReference type="Pfam" id="PF00378">
    <property type="entry name" value="ECH_1"/>
    <property type="match status" value="1"/>
</dbReference>